<dbReference type="Proteomes" id="UP001065549">
    <property type="component" value="Unassembled WGS sequence"/>
</dbReference>
<proteinExistence type="predicted"/>
<comment type="caution">
    <text evidence="3">The sequence shown here is derived from an EMBL/GenBank/DDBJ whole genome shotgun (WGS) entry which is preliminary data.</text>
</comment>
<dbReference type="InterPro" id="IPR020845">
    <property type="entry name" value="AMP-binding_CS"/>
</dbReference>
<dbReference type="RefSeq" id="WP_253021117.1">
    <property type="nucleotide sequence ID" value="NZ_JAOSHN010000004.1"/>
</dbReference>
<dbReference type="InterPro" id="IPR042099">
    <property type="entry name" value="ANL_N_sf"/>
</dbReference>
<evidence type="ECO:0000313" key="4">
    <source>
        <dbReference type="Proteomes" id="UP001065549"/>
    </source>
</evidence>
<dbReference type="InterPro" id="IPR025110">
    <property type="entry name" value="AMP-bd_C"/>
</dbReference>
<dbReference type="InterPro" id="IPR000873">
    <property type="entry name" value="AMP-dep_synth/lig_dom"/>
</dbReference>
<dbReference type="GO" id="GO:0031956">
    <property type="term" value="F:medium-chain fatty acid-CoA ligase activity"/>
    <property type="evidence" value="ECO:0007669"/>
    <property type="project" value="TreeGrafter"/>
</dbReference>
<feature type="domain" description="AMP-dependent synthetase/ligase" evidence="1">
    <location>
        <begin position="14"/>
        <end position="357"/>
    </location>
</feature>
<dbReference type="Gene3D" id="3.30.300.30">
    <property type="match status" value="1"/>
</dbReference>
<dbReference type="PANTHER" id="PTHR43201">
    <property type="entry name" value="ACYL-COA SYNTHETASE"/>
    <property type="match status" value="1"/>
</dbReference>
<dbReference type="Pfam" id="PF13193">
    <property type="entry name" value="AMP-binding_C"/>
    <property type="match status" value="1"/>
</dbReference>
<name>A0A9J6QUN6_9FIRM</name>
<dbReference type="SUPFAM" id="SSF56801">
    <property type="entry name" value="Acetyl-CoA synthetase-like"/>
    <property type="match status" value="1"/>
</dbReference>
<keyword evidence="3" id="KW-0436">Ligase</keyword>
<reference evidence="3" key="1">
    <citation type="submission" date="2022-09" db="EMBL/GenBank/DDBJ databases">
        <title>Culturomic study of gut microbiota in children with autism spectrum disorder.</title>
        <authorList>
            <person name="Efimov B.A."/>
            <person name="Chaplin A.V."/>
            <person name="Sokolova S.R."/>
            <person name="Pikina A.P."/>
            <person name="Korzhanova M."/>
            <person name="Belova V."/>
            <person name="Korostin D."/>
        </authorList>
    </citation>
    <scope>NUCLEOTIDE SEQUENCE</scope>
    <source>
        <strain evidence="3">ASD5510</strain>
    </source>
</reference>
<accession>A0A9J6QUN6</accession>
<dbReference type="Gene3D" id="3.40.50.12780">
    <property type="entry name" value="N-terminal domain of ligase-like"/>
    <property type="match status" value="1"/>
</dbReference>
<dbReference type="InterPro" id="IPR045851">
    <property type="entry name" value="AMP-bd_C_sf"/>
</dbReference>
<dbReference type="Pfam" id="PF00501">
    <property type="entry name" value="AMP-binding"/>
    <property type="match status" value="1"/>
</dbReference>
<keyword evidence="4" id="KW-1185">Reference proteome</keyword>
<organism evidence="3 4">
    <name type="scientific">Hominibacterium faecale</name>
    <dbReference type="NCBI Taxonomy" id="2839743"/>
    <lineage>
        <taxon>Bacteria</taxon>
        <taxon>Bacillati</taxon>
        <taxon>Bacillota</taxon>
        <taxon>Clostridia</taxon>
        <taxon>Peptostreptococcales</taxon>
        <taxon>Anaerovoracaceae</taxon>
        <taxon>Hominibacterium</taxon>
    </lineage>
</organism>
<gene>
    <name evidence="3" type="ORF">OBO34_10105</name>
</gene>
<sequence>MTTHQSIVEWIAFHAQQQPDRLCLADGAKAASYQQVWRNIYGLSRHLKTIGVSTGDCVLVECTQNVDYMICEFAIQLAGGIFVPVEKNSAADRIHSMVQGVDGKLYIGKKAINEEVPFLPIQSVSDYQYDGSIDLDNVTFPKESDTAEILFSTGTTGKSKGIELSHGNDVALAENVIYGVQMKEYNVELIPMPLSHSHGLRRCYGNMLNGSSAVFINGVTLLQAVFSLMDQYHVTSMDLSPSNLSIIFKLSKDRLGDYADQLDYIQLGSAPLPEEDKLHLSRLLPKTRLYNFYGSTEAGCSCLLDFNAASGKPGCIGKPAKNAQFIVVDENRNVIDSSIDHLGFLASSGSINMKGYWKDPQLTKEAMENGFLYTKDLGYIDEEGFIYMMGRKDDVINYGGIKISPEEIESIVIKHPQVNDCACIPVKDPLTGQAPKLFISIQDPQQYDQKELKNYLLKNLDANKQPKFIEVIDQIPRTFNGKIQRNKLIDRTN</sequence>
<evidence type="ECO:0000259" key="2">
    <source>
        <dbReference type="Pfam" id="PF13193"/>
    </source>
</evidence>
<dbReference type="PROSITE" id="PS00455">
    <property type="entry name" value="AMP_BINDING"/>
    <property type="match status" value="1"/>
</dbReference>
<protein>
    <submittedName>
        <fullName evidence="3">Acyl--CoA ligase</fullName>
    </submittedName>
</protein>
<evidence type="ECO:0000259" key="1">
    <source>
        <dbReference type="Pfam" id="PF00501"/>
    </source>
</evidence>
<evidence type="ECO:0000313" key="3">
    <source>
        <dbReference type="EMBL" id="MCU7378707.1"/>
    </source>
</evidence>
<dbReference type="CDD" id="cd04433">
    <property type="entry name" value="AFD_class_I"/>
    <property type="match status" value="1"/>
</dbReference>
<dbReference type="GO" id="GO:0006631">
    <property type="term" value="P:fatty acid metabolic process"/>
    <property type="evidence" value="ECO:0007669"/>
    <property type="project" value="TreeGrafter"/>
</dbReference>
<dbReference type="EMBL" id="JAOSHN010000004">
    <property type="protein sequence ID" value="MCU7378707.1"/>
    <property type="molecule type" value="Genomic_DNA"/>
</dbReference>
<dbReference type="PANTHER" id="PTHR43201:SF32">
    <property type="entry name" value="2-SUCCINYLBENZOATE--COA LIGASE, CHLOROPLASTIC_PEROXISOMAL"/>
    <property type="match status" value="1"/>
</dbReference>
<dbReference type="AlphaFoldDB" id="A0A9J6QUN6"/>
<feature type="domain" description="AMP-binding enzyme C-terminal" evidence="2">
    <location>
        <begin position="407"/>
        <end position="482"/>
    </location>
</feature>